<feature type="transmembrane region" description="Helical" evidence="1">
    <location>
        <begin position="340"/>
        <end position="362"/>
    </location>
</feature>
<protein>
    <submittedName>
        <fullName evidence="2">Uncharacterized protein</fullName>
    </submittedName>
</protein>
<feature type="transmembrane region" description="Helical" evidence="1">
    <location>
        <begin position="188"/>
        <end position="212"/>
    </location>
</feature>
<feature type="transmembrane region" description="Helical" evidence="1">
    <location>
        <begin position="224"/>
        <end position="245"/>
    </location>
</feature>
<feature type="transmembrane region" description="Helical" evidence="1">
    <location>
        <begin position="424"/>
        <end position="448"/>
    </location>
</feature>
<dbReference type="EMBL" id="ACXU01000015">
    <property type="protein sequence ID" value="EEU12443.1"/>
    <property type="molecule type" value="Genomic_DNA"/>
</dbReference>
<feature type="transmembrane region" description="Helical" evidence="1">
    <location>
        <begin position="109"/>
        <end position="126"/>
    </location>
</feature>
<accession>C7HUZ4</accession>
<reference evidence="2 3" key="1">
    <citation type="submission" date="2009-08" db="EMBL/GenBank/DDBJ databases">
        <authorList>
            <person name="Muzny D."/>
            <person name="Qin X."/>
            <person name="Deng J."/>
            <person name="Jiang H."/>
            <person name="Liu Y."/>
            <person name="Qu J."/>
            <person name="Song X.-Z."/>
            <person name="Zhang L."/>
            <person name="Thornton R."/>
            <person name="Coyle M."/>
            <person name="Francisco L."/>
            <person name="Jackson L."/>
            <person name="Javaid M."/>
            <person name="Korchina V."/>
            <person name="Kovar C."/>
            <person name="Mata R."/>
            <person name="Mathew T."/>
            <person name="Ngo R."/>
            <person name="Nguyen L."/>
            <person name="Nguyen N."/>
            <person name="Okwuonu G."/>
            <person name="Ongeri F."/>
            <person name="Pham C."/>
            <person name="Simmons D."/>
            <person name="Wilczek-Boney K."/>
            <person name="Hale W."/>
            <person name="Jakkamsetti A."/>
            <person name="Pham P."/>
            <person name="Ruth R."/>
            <person name="San Lucas F."/>
            <person name="Warren J."/>
            <person name="Zhang J."/>
            <person name="Zhao Z."/>
            <person name="Zhou C."/>
            <person name="Zhu D."/>
            <person name="Lee S."/>
            <person name="Bess C."/>
            <person name="Blankenburg K."/>
            <person name="Forbes L."/>
            <person name="Fu Q."/>
            <person name="Gubbala S."/>
            <person name="Hirani K."/>
            <person name="Jayaseelan J.C."/>
            <person name="Lara F."/>
            <person name="Munidasa M."/>
            <person name="Palculict T."/>
            <person name="Patil S."/>
            <person name="Pu L.-L."/>
            <person name="Saada N."/>
            <person name="Tang L."/>
            <person name="Weissenberger G."/>
            <person name="Zhu Y."/>
            <person name="Hemphill L."/>
            <person name="Shang Y."/>
            <person name="Youmans B."/>
            <person name="Ayvaz T."/>
            <person name="Ross M."/>
            <person name="Santibanez J."/>
            <person name="Aqrawi P."/>
            <person name="Gross S."/>
            <person name="Joshi V."/>
            <person name="Fowler G."/>
            <person name="Nazareth L."/>
            <person name="Reid J."/>
            <person name="Worley K."/>
            <person name="Petrosino J."/>
            <person name="Highlander S."/>
            <person name="Gibbs R."/>
            <person name="Gibbs R."/>
        </authorList>
    </citation>
    <scope>NUCLEOTIDE SEQUENCE [LARGE SCALE GENOMIC DNA]</scope>
    <source>
        <strain evidence="2 3">ATCC 51170</strain>
    </source>
</reference>
<evidence type="ECO:0000256" key="1">
    <source>
        <dbReference type="SAM" id="Phobius"/>
    </source>
</evidence>
<proteinExistence type="predicted"/>
<comment type="caution">
    <text evidence="2">The sequence shown here is derived from an EMBL/GenBank/DDBJ whole genome shotgun (WGS) entry which is preliminary data.</text>
</comment>
<gene>
    <name evidence="2" type="ORF">HMPREF0078_1051</name>
</gene>
<feature type="transmembrane region" description="Helical" evidence="1">
    <location>
        <begin position="518"/>
        <end position="540"/>
    </location>
</feature>
<keyword evidence="1" id="KW-0812">Transmembrane</keyword>
<evidence type="ECO:0000313" key="2">
    <source>
        <dbReference type="EMBL" id="EEU12443.1"/>
    </source>
</evidence>
<feature type="transmembrane region" description="Helical" evidence="1">
    <location>
        <begin position="368"/>
        <end position="384"/>
    </location>
</feature>
<dbReference type="eggNOG" id="ENOG502Z8J5">
    <property type="taxonomic scope" value="Bacteria"/>
</dbReference>
<feature type="transmembrane region" description="Helical" evidence="1">
    <location>
        <begin position="454"/>
        <end position="479"/>
    </location>
</feature>
<keyword evidence="1" id="KW-0472">Membrane</keyword>
<feature type="transmembrane region" description="Helical" evidence="1">
    <location>
        <begin position="251"/>
        <end position="271"/>
    </location>
</feature>
<dbReference type="Proteomes" id="UP000003821">
    <property type="component" value="Unassembled WGS sequence"/>
</dbReference>
<keyword evidence="1" id="KW-1133">Transmembrane helix</keyword>
<dbReference type="HOGENOM" id="CLU_498431_0_0_9"/>
<name>C7HUZ4_9FIRM</name>
<dbReference type="AlphaFoldDB" id="C7HUZ4"/>
<organism evidence="2 3">
    <name type="scientific">Anaerococcus vaginalis ATCC 51170</name>
    <dbReference type="NCBI Taxonomy" id="655811"/>
    <lineage>
        <taxon>Bacteria</taxon>
        <taxon>Bacillati</taxon>
        <taxon>Bacillota</taxon>
        <taxon>Tissierellia</taxon>
        <taxon>Tissierellales</taxon>
        <taxon>Peptoniphilaceae</taxon>
        <taxon>Anaerococcus</taxon>
    </lineage>
</organism>
<keyword evidence="3" id="KW-1185">Reference proteome</keyword>
<sequence length="551" mass="64944">MIKIWVIKMSRYFSKFLLIERIKITKVFNGMVYGIRKVPLIGKHLGDKYYFYDLKEIVNTFVPIFSIIWQFIKSILTFGFAIIISRTMLKFLFEISDKSPLFFRENFDLSLGAVLLTCIPFVFYITNMITSSMLTDNGNVFSDLSKNFNFFPNDLARIFLYLQPFLIFIGRTLGFVIFGKIFANINPIYTFAFSLGLYFYNINMTCFWTKIYEKREKSFFEDRPFLQIILILILDLAISLLVLIIKLDFKVLSLGFFFINIILFPFTVKYFKNFKGYDKIIEKTINVYKIAVKDAKNIQDGVVKIENKDINKKEKIKGEGFVYLNNLFFKRHKRHLLKPTLIKTGIFFVLGICGFFLLSRLTIKGNEVYKILIYAIPIISYILFKQDKILMAFYKNCDSSLLYYNFYREDKNLLKMFWLRLNSIFKLMLIPMGAMFIIYIGFAIKFLIKTDLNLLLPIFYILLNAIFFTVLPLFQYYIIQPFDKEGKQKSVVLVLMNMFLYYIFIFGLPALATKIGEIKFMLIISIFIIGFVGLASFLIYKFAPKTFKIKQ</sequence>
<feature type="transmembrane region" description="Helical" evidence="1">
    <location>
        <begin position="71"/>
        <end position="89"/>
    </location>
</feature>
<evidence type="ECO:0000313" key="3">
    <source>
        <dbReference type="Proteomes" id="UP000003821"/>
    </source>
</evidence>
<feature type="transmembrane region" description="Helical" evidence="1">
    <location>
        <begin position="491"/>
        <end position="512"/>
    </location>
</feature>
<feature type="transmembrane region" description="Helical" evidence="1">
    <location>
        <begin position="158"/>
        <end position="182"/>
    </location>
</feature>